<dbReference type="Gene3D" id="3.90.25.10">
    <property type="entry name" value="UDP-galactose 4-epimerase, domain 1"/>
    <property type="match status" value="1"/>
</dbReference>
<dbReference type="AlphaFoldDB" id="A0A2S6GCI1"/>
<comment type="caution">
    <text evidence="2">The sequence shown here is derived from an EMBL/GenBank/DDBJ whole genome shotgun (WGS) entry which is preliminary data.</text>
</comment>
<dbReference type="SUPFAM" id="SSF51735">
    <property type="entry name" value="NAD(P)-binding Rossmann-fold domains"/>
    <property type="match status" value="1"/>
</dbReference>
<name>A0A2S6GCI1_9PSEU</name>
<feature type="domain" description="NAD(P)-binding" evidence="1">
    <location>
        <begin position="10"/>
        <end position="184"/>
    </location>
</feature>
<dbReference type="InterPro" id="IPR036291">
    <property type="entry name" value="NAD(P)-bd_dom_sf"/>
</dbReference>
<dbReference type="InterPro" id="IPR052718">
    <property type="entry name" value="NmrA-type_oxidoreductase"/>
</dbReference>
<dbReference type="Gene3D" id="3.40.50.720">
    <property type="entry name" value="NAD(P)-binding Rossmann-like Domain"/>
    <property type="match status" value="1"/>
</dbReference>
<dbReference type="Proteomes" id="UP000239203">
    <property type="component" value="Unassembled WGS sequence"/>
</dbReference>
<organism evidence="2 3">
    <name type="scientific">Actinokineospora auranticolor</name>
    <dbReference type="NCBI Taxonomy" id="155976"/>
    <lineage>
        <taxon>Bacteria</taxon>
        <taxon>Bacillati</taxon>
        <taxon>Actinomycetota</taxon>
        <taxon>Actinomycetes</taxon>
        <taxon>Pseudonocardiales</taxon>
        <taxon>Pseudonocardiaceae</taxon>
        <taxon>Actinokineospora</taxon>
    </lineage>
</organism>
<evidence type="ECO:0000259" key="1">
    <source>
        <dbReference type="Pfam" id="PF13460"/>
    </source>
</evidence>
<evidence type="ECO:0000313" key="3">
    <source>
        <dbReference type="Proteomes" id="UP000239203"/>
    </source>
</evidence>
<reference evidence="2 3" key="1">
    <citation type="submission" date="2018-02" db="EMBL/GenBank/DDBJ databases">
        <title>Genomic Encyclopedia of Archaeal and Bacterial Type Strains, Phase II (KMG-II): from individual species to whole genera.</title>
        <authorList>
            <person name="Goeker M."/>
        </authorList>
    </citation>
    <scope>NUCLEOTIDE SEQUENCE [LARGE SCALE GENOMIC DNA]</scope>
    <source>
        <strain evidence="2 3">YU 961-1</strain>
    </source>
</reference>
<sequence length="291" mass="29813">MAEAVIAVTGAGGGIGGRVARRLADAGATTRLVSRRPEALPDLAGATAVRGTDYTDAAGVGAAVAGAGVLFLVSARESANRVREHATAIDAAIEAGVGRIVYLSFLGAAADCTFTFGRDHWHTEQYLRATGVPFVALRDSTYASGLPAMTGTDGVLRGPAGDGRVSAVTPDDIAAVATAVLLDPSHDGQVLDVTGPEAITLAEAAATLTEFTGRPVTYHAETETEAYESRSVYGAPDHEVAGWVTSYLAIATGELSVVADTVPRLTGHPAQSFPDFLRANPDSYAHLLPGA</sequence>
<dbReference type="PANTHER" id="PTHR47129:SF1">
    <property type="entry name" value="NMRA-LIKE DOMAIN-CONTAINING PROTEIN"/>
    <property type="match status" value="1"/>
</dbReference>
<evidence type="ECO:0000313" key="2">
    <source>
        <dbReference type="EMBL" id="PPK62065.1"/>
    </source>
</evidence>
<dbReference type="InterPro" id="IPR016040">
    <property type="entry name" value="NAD(P)-bd_dom"/>
</dbReference>
<proteinExistence type="predicted"/>
<dbReference type="RefSeq" id="WP_104483335.1">
    <property type="nucleotide sequence ID" value="NZ_CP154825.1"/>
</dbReference>
<protein>
    <submittedName>
        <fullName evidence="2">Uncharacterized protein YbjT (DUF2867 family)</fullName>
    </submittedName>
</protein>
<dbReference type="EMBL" id="PTIX01000037">
    <property type="protein sequence ID" value="PPK62065.1"/>
    <property type="molecule type" value="Genomic_DNA"/>
</dbReference>
<accession>A0A2S6GCI1</accession>
<keyword evidence="3" id="KW-1185">Reference proteome</keyword>
<gene>
    <name evidence="2" type="ORF">CLV40_13735</name>
</gene>
<dbReference type="OrthoDB" id="3243290at2"/>
<dbReference type="Pfam" id="PF13460">
    <property type="entry name" value="NAD_binding_10"/>
    <property type="match status" value="1"/>
</dbReference>
<dbReference type="PANTHER" id="PTHR47129">
    <property type="entry name" value="QUINONE OXIDOREDUCTASE 2"/>
    <property type="match status" value="1"/>
</dbReference>